<dbReference type="Pfam" id="PF13577">
    <property type="entry name" value="SnoaL_4"/>
    <property type="match status" value="1"/>
</dbReference>
<evidence type="ECO:0000313" key="2">
    <source>
        <dbReference type="EMBL" id="SDF29362.1"/>
    </source>
</evidence>
<keyword evidence="3" id="KW-1185">Reference proteome</keyword>
<dbReference type="Gene3D" id="3.10.450.50">
    <property type="match status" value="1"/>
</dbReference>
<protein>
    <submittedName>
        <fullName evidence="2">SnoaL-like domain-containing protein</fullName>
    </submittedName>
</protein>
<dbReference type="EMBL" id="FNBT01000002">
    <property type="protein sequence ID" value="SDF29362.1"/>
    <property type="molecule type" value="Genomic_DNA"/>
</dbReference>
<dbReference type="Proteomes" id="UP000199406">
    <property type="component" value="Unassembled WGS sequence"/>
</dbReference>
<dbReference type="CDD" id="cd00531">
    <property type="entry name" value="NTF2_like"/>
    <property type="match status" value="1"/>
</dbReference>
<feature type="domain" description="SnoaL-like" evidence="1">
    <location>
        <begin position="6"/>
        <end position="125"/>
    </location>
</feature>
<name>A0A1G7JWW2_9ACTN</name>
<evidence type="ECO:0000259" key="1">
    <source>
        <dbReference type="Pfam" id="PF13577"/>
    </source>
</evidence>
<dbReference type="InterPro" id="IPR032710">
    <property type="entry name" value="NTF2-like_dom_sf"/>
</dbReference>
<sequence length="134" mass="14957">MDEIQQLVAQNEIRNLVAQYAQYTDDTRLEEWTALFVEDARMEAMGQQLEGRPALTEWITGVTSSLKLRHIMGGVTVTLDSATEAHGAADMVLLLAAEGSWVVAGAPRYVDRYVKTDVGWRFAERILEDRSAKA</sequence>
<gene>
    <name evidence="2" type="ORF">SAMN05660662_1754</name>
</gene>
<dbReference type="AlphaFoldDB" id="A0A1G7JWW2"/>
<accession>A0A1G7JWW2</accession>
<dbReference type="OrthoDB" id="981191at2"/>
<evidence type="ECO:0000313" key="3">
    <source>
        <dbReference type="Proteomes" id="UP000199406"/>
    </source>
</evidence>
<organism evidence="2 3">
    <name type="scientific">Blastococcus aurantiacus</name>
    <dbReference type="NCBI Taxonomy" id="1550231"/>
    <lineage>
        <taxon>Bacteria</taxon>
        <taxon>Bacillati</taxon>
        <taxon>Actinomycetota</taxon>
        <taxon>Actinomycetes</taxon>
        <taxon>Geodermatophilales</taxon>
        <taxon>Geodermatophilaceae</taxon>
        <taxon>Blastococcus</taxon>
    </lineage>
</organism>
<dbReference type="RefSeq" id="WP_091764775.1">
    <property type="nucleotide sequence ID" value="NZ_FNBT01000002.1"/>
</dbReference>
<dbReference type="SUPFAM" id="SSF54427">
    <property type="entry name" value="NTF2-like"/>
    <property type="match status" value="1"/>
</dbReference>
<reference evidence="3" key="1">
    <citation type="submission" date="2016-10" db="EMBL/GenBank/DDBJ databases">
        <authorList>
            <person name="Varghese N."/>
            <person name="Submissions S."/>
        </authorList>
    </citation>
    <scope>NUCLEOTIDE SEQUENCE [LARGE SCALE GENOMIC DNA]</scope>
    <source>
        <strain evidence="3">DSM 44268</strain>
    </source>
</reference>
<dbReference type="InterPro" id="IPR037401">
    <property type="entry name" value="SnoaL-like"/>
</dbReference>
<proteinExistence type="predicted"/>